<sequence>MTRFAIDADTALRLVSDGRAPSAPHTLVGPTVLRTHALETLYRDVRAGRLTDAEGRRLLDGVATLKIRLLGDRVSRATAWRIAVRLDAQNTRLAAYLAVATLQADVLVTDDPELRTAAEHSGVPLGGFDDLLR</sequence>
<name>A0AAJ5VXX9_9MICO</name>
<evidence type="ECO:0000313" key="1">
    <source>
        <dbReference type="EMBL" id="WEK12416.1"/>
    </source>
</evidence>
<organism evidence="1 2">
    <name type="scientific">Candidatus Microbacterium phytovorans</name>
    <dbReference type="NCBI Taxonomy" id="3121374"/>
    <lineage>
        <taxon>Bacteria</taxon>
        <taxon>Bacillati</taxon>
        <taxon>Actinomycetota</taxon>
        <taxon>Actinomycetes</taxon>
        <taxon>Micrococcales</taxon>
        <taxon>Microbacteriaceae</taxon>
        <taxon>Microbacterium</taxon>
    </lineage>
</organism>
<evidence type="ECO:0000313" key="2">
    <source>
        <dbReference type="Proteomes" id="UP001213972"/>
    </source>
</evidence>
<protein>
    <submittedName>
        <fullName evidence="1">Uncharacterized protein</fullName>
    </submittedName>
</protein>
<dbReference type="Proteomes" id="UP001213972">
    <property type="component" value="Chromosome"/>
</dbReference>
<dbReference type="Gene3D" id="3.40.50.1010">
    <property type="entry name" value="5'-nuclease"/>
    <property type="match status" value="1"/>
</dbReference>
<accession>A0AAJ5VXX9</accession>
<gene>
    <name evidence="1" type="ORF">P0Y48_07980</name>
</gene>
<reference evidence="1" key="1">
    <citation type="submission" date="2023-03" db="EMBL/GenBank/DDBJ databases">
        <title>Andean soil-derived lignocellulolytic bacterial consortium as a source of novel taxa and putative plastic-active enzymes.</title>
        <authorList>
            <person name="Diaz-Garcia L."/>
            <person name="Chuvochina M."/>
            <person name="Feuerriegel G."/>
            <person name="Bunk B."/>
            <person name="Sproer C."/>
            <person name="Streit W.R."/>
            <person name="Rodriguez L.M."/>
            <person name="Overmann J."/>
            <person name="Jimenez D.J."/>
        </authorList>
    </citation>
    <scope>NUCLEOTIDE SEQUENCE</scope>
    <source>
        <strain evidence="1">MAG 4610</strain>
    </source>
</reference>
<dbReference type="EMBL" id="CP119321">
    <property type="protein sequence ID" value="WEK12416.1"/>
    <property type="molecule type" value="Genomic_DNA"/>
</dbReference>
<dbReference type="AlphaFoldDB" id="A0AAJ5VXX9"/>
<proteinExistence type="predicted"/>